<feature type="repeat" description="TPR" evidence="7">
    <location>
        <begin position="648"/>
        <end position="681"/>
    </location>
</feature>
<evidence type="ECO:0000256" key="3">
    <source>
        <dbReference type="ARBA" id="ARBA00022737"/>
    </source>
</evidence>
<dbReference type="EMBL" id="PGXC01000002">
    <property type="protein sequence ID" value="PKK91767.1"/>
    <property type="molecule type" value="Genomic_DNA"/>
</dbReference>
<feature type="transmembrane region" description="Helical" evidence="8">
    <location>
        <begin position="84"/>
        <end position="102"/>
    </location>
</feature>
<evidence type="ECO:0000256" key="2">
    <source>
        <dbReference type="ARBA" id="ARBA00022692"/>
    </source>
</evidence>
<feature type="transmembrane region" description="Helical" evidence="8">
    <location>
        <begin position="20"/>
        <end position="39"/>
    </location>
</feature>
<dbReference type="SMART" id="SM00028">
    <property type="entry name" value="TPR"/>
    <property type="match status" value="6"/>
</dbReference>
<evidence type="ECO:0000313" key="10">
    <source>
        <dbReference type="EMBL" id="PKK91767.1"/>
    </source>
</evidence>
<dbReference type="Pfam" id="PF13432">
    <property type="entry name" value="TPR_16"/>
    <property type="match status" value="1"/>
</dbReference>
<feature type="transmembrane region" description="Helical" evidence="8">
    <location>
        <begin position="238"/>
        <end position="254"/>
    </location>
</feature>
<dbReference type="Pfam" id="PF13181">
    <property type="entry name" value="TPR_8"/>
    <property type="match status" value="1"/>
</dbReference>
<keyword evidence="3" id="KW-0677">Repeat</keyword>
<accession>A0A2N1PTU3</accession>
<dbReference type="InterPro" id="IPR011990">
    <property type="entry name" value="TPR-like_helical_dom_sf"/>
</dbReference>
<keyword evidence="5 8" id="KW-1133">Transmembrane helix</keyword>
<feature type="transmembrane region" description="Helical" evidence="8">
    <location>
        <begin position="394"/>
        <end position="413"/>
    </location>
</feature>
<gene>
    <name evidence="10" type="ORF">CVV64_03640</name>
</gene>
<dbReference type="Gene3D" id="1.25.40.10">
    <property type="entry name" value="Tetratricopeptide repeat domain"/>
    <property type="match status" value="3"/>
</dbReference>
<dbReference type="PANTHER" id="PTHR37422">
    <property type="entry name" value="TEICHURONIC ACID BIOSYNTHESIS PROTEIN TUAE"/>
    <property type="match status" value="1"/>
</dbReference>
<sequence length="911" mass="99138">MTRKNGGDSGAQWYSGLERIFRLALMITVAVVPLTFSRWTHSSFLLPKETVSCMMAILLAVIWAIRLTLYPVFSEKGSATAQSFFSSPVDLPAICILVYLSISLPFSSSPYLCAGSLARLALFLVMFRGTMAHLNSVSWTRRIMTVAVVVVALTSIVGTLEAFDIRFLKWSESAGRLGIISTYGNPNYVAGTMIAVLPAAISLTVLAIREGNVLLSGLMGLSSMSIGLLVFLTQTRGSWLGFICASMLSVGLLLEGRGSGRALKRGITGIVAALLLTSLFLGLAFDVLPGRDRILQMATERLSSLTGKSQGGILNLKRIFTSDNFLQRALVWHGTIQMVADHPILGVGLGAFKYQYLVYQGKITSQERYSRFARLTGRANQTHNEYLQIWAETGTVGVFLFGWLGFVFFRVALERCRLFEDREAYHLHAGALASVFGVSIHALVSFPFHLASTSTIFVIFAGIACRRPTEGEIVDKDQKFSDSGCEVPTTSQRYGALLLAVLGLIALWLAVKPLMASYYSKTGMEYLMAATDVLNRGKTEPERAKGMELLEKSMQAYEMALKWDPSDGQLMAGLGAAQARAGKVREALASYEKGRSNFDSREMYNDIGNIYIDLSLTEKESDGKPSRKYVSLAESNYREAIFRDVNFDVAWSNLGNVLLRSGKFAEAAVAFSKALDIRGNSAAPPLLMNMGIASMRSGNLTAAAEVFARAHAAGGGFSAASSAAEMCASRGLSAEALKWADQAVGAGGLESNQKARLFHRLGTELGQAGSLEGAIAFLNMAIKADPTFVNSYIDIGVALGKAERMDEAVEALKKSLEVAPDHPSAHCNLAMAYLRRAAVYAKSNEMAEVTRLNLQARIHLNKCLSVDPRGYHSRSASQFLQRVDAYLERAGFMDQVRSRGEESLLKTMFPE</sequence>
<feature type="transmembrane region" description="Helical" evidence="8">
    <location>
        <begin position="266"/>
        <end position="285"/>
    </location>
</feature>
<feature type="transmembrane region" description="Helical" evidence="8">
    <location>
        <begin position="213"/>
        <end position="232"/>
    </location>
</feature>
<evidence type="ECO:0000256" key="6">
    <source>
        <dbReference type="ARBA" id="ARBA00023136"/>
    </source>
</evidence>
<feature type="transmembrane region" description="Helical" evidence="8">
    <location>
        <begin position="425"/>
        <end position="444"/>
    </location>
</feature>
<organism evidence="10 11">
    <name type="scientific">Candidatus Wallbacteria bacterium HGW-Wallbacteria-1</name>
    <dbReference type="NCBI Taxonomy" id="2013854"/>
    <lineage>
        <taxon>Bacteria</taxon>
        <taxon>Candidatus Walliibacteriota</taxon>
    </lineage>
</organism>
<dbReference type="Pfam" id="PF07719">
    <property type="entry name" value="TPR_2"/>
    <property type="match status" value="1"/>
</dbReference>
<keyword evidence="2 8" id="KW-0812">Transmembrane</keyword>
<evidence type="ECO:0000259" key="9">
    <source>
        <dbReference type="Pfam" id="PF04932"/>
    </source>
</evidence>
<keyword evidence="4 7" id="KW-0802">TPR repeat</keyword>
<protein>
    <recommendedName>
        <fullName evidence="9">O-antigen ligase-related domain-containing protein</fullName>
    </recommendedName>
</protein>
<feature type="transmembrane region" description="Helical" evidence="8">
    <location>
        <begin position="188"/>
        <end position="206"/>
    </location>
</feature>
<dbReference type="SUPFAM" id="SSF48452">
    <property type="entry name" value="TPR-like"/>
    <property type="match status" value="1"/>
</dbReference>
<evidence type="ECO:0000256" key="8">
    <source>
        <dbReference type="SAM" id="Phobius"/>
    </source>
</evidence>
<dbReference type="InterPro" id="IPR013105">
    <property type="entry name" value="TPR_2"/>
</dbReference>
<feature type="transmembrane region" description="Helical" evidence="8">
    <location>
        <begin position="494"/>
        <end position="511"/>
    </location>
</feature>
<evidence type="ECO:0000256" key="7">
    <source>
        <dbReference type="PROSITE-ProRule" id="PRU00339"/>
    </source>
</evidence>
<dbReference type="AlphaFoldDB" id="A0A2N1PTU3"/>
<dbReference type="InterPro" id="IPR051533">
    <property type="entry name" value="WaaL-like"/>
</dbReference>
<evidence type="ECO:0000313" key="11">
    <source>
        <dbReference type="Proteomes" id="UP000233256"/>
    </source>
</evidence>
<dbReference type="Proteomes" id="UP000233256">
    <property type="component" value="Unassembled WGS sequence"/>
</dbReference>
<evidence type="ECO:0000256" key="4">
    <source>
        <dbReference type="ARBA" id="ARBA00022803"/>
    </source>
</evidence>
<dbReference type="PANTHER" id="PTHR37422:SF13">
    <property type="entry name" value="LIPOPOLYSACCHARIDE BIOSYNTHESIS PROTEIN PA4999-RELATED"/>
    <property type="match status" value="1"/>
</dbReference>
<comment type="subcellular location">
    <subcellularLocation>
        <location evidence="1">Membrane</location>
        <topology evidence="1">Multi-pass membrane protein</topology>
    </subcellularLocation>
</comment>
<feature type="repeat" description="TPR" evidence="7">
    <location>
        <begin position="789"/>
        <end position="822"/>
    </location>
</feature>
<dbReference type="Pfam" id="PF04932">
    <property type="entry name" value="Wzy_C"/>
    <property type="match status" value="1"/>
</dbReference>
<proteinExistence type="predicted"/>
<feature type="transmembrane region" description="Helical" evidence="8">
    <location>
        <begin position="51"/>
        <end position="72"/>
    </location>
</feature>
<keyword evidence="6 8" id="KW-0472">Membrane</keyword>
<dbReference type="InterPro" id="IPR007016">
    <property type="entry name" value="O-antigen_ligase-rel_domated"/>
</dbReference>
<feature type="domain" description="O-antigen ligase-related" evidence="9">
    <location>
        <begin position="225"/>
        <end position="401"/>
    </location>
</feature>
<evidence type="ECO:0000256" key="1">
    <source>
        <dbReference type="ARBA" id="ARBA00004141"/>
    </source>
</evidence>
<reference evidence="10 11" key="1">
    <citation type="journal article" date="2017" name="ISME J.">
        <title>Potential for microbial H2 and metal transformations associated with novel bacteria and archaea in deep terrestrial subsurface sediments.</title>
        <authorList>
            <person name="Hernsdorf A.W."/>
            <person name="Amano Y."/>
            <person name="Miyakawa K."/>
            <person name="Ise K."/>
            <person name="Suzuki Y."/>
            <person name="Anantharaman K."/>
            <person name="Probst A."/>
            <person name="Burstein D."/>
            <person name="Thomas B.C."/>
            <person name="Banfield J.F."/>
        </authorList>
    </citation>
    <scope>NUCLEOTIDE SEQUENCE [LARGE SCALE GENOMIC DNA]</scope>
    <source>
        <strain evidence="10">HGW-Wallbacteria-1</strain>
    </source>
</reference>
<feature type="repeat" description="TPR" evidence="7">
    <location>
        <begin position="755"/>
        <end position="788"/>
    </location>
</feature>
<dbReference type="PROSITE" id="PS50005">
    <property type="entry name" value="TPR"/>
    <property type="match status" value="3"/>
</dbReference>
<feature type="transmembrane region" description="Helical" evidence="8">
    <location>
        <begin position="143"/>
        <end position="168"/>
    </location>
</feature>
<dbReference type="InterPro" id="IPR019734">
    <property type="entry name" value="TPR_rpt"/>
</dbReference>
<name>A0A2N1PTU3_9BACT</name>
<feature type="transmembrane region" description="Helical" evidence="8">
    <location>
        <begin position="108"/>
        <end position="131"/>
    </location>
</feature>
<dbReference type="GO" id="GO:0016020">
    <property type="term" value="C:membrane"/>
    <property type="evidence" value="ECO:0007669"/>
    <property type="project" value="UniProtKB-SubCell"/>
</dbReference>
<evidence type="ECO:0000256" key="5">
    <source>
        <dbReference type="ARBA" id="ARBA00022989"/>
    </source>
</evidence>
<comment type="caution">
    <text evidence="10">The sequence shown here is derived from an EMBL/GenBank/DDBJ whole genome shotgun (WGS) entry which is preliminary data.</text>
</comment>